<accession>A0A6P1M226</accession>
<protein>
    <recommendedName>
        <fullName evidence="4">Hydrogenase nickel incorporation protein HypA</fullName>
    </recommendedName>
</protein>
<sequence>MPVDVIHLLPLPLILTLAALLGLAVLYDLRTFKHHKKKEDAIYRCASCRRVYTTPRQTPLARCPACGKQNPAARPR</sequence>
<dbReference type="Proteomes" id="UP000464954">
    <property type="component" value="Chromosome"/>
</dbReference>
<dbReference type="EMBL" id="CP047593">
    <property type="protein sequence ID" value="QHI68162.1"/>
    <property type="molecule type" value="Genomic_DNA"/>
</dbReference>
<keyword evidence="3" id="KW-1185">Reference proteome</keyword>
<evidence type="ECO:0000313" key="2">
    <source>
        <dbReference type="EMBL" id="QHI68162.1"/>
    </source>
</evidence>
<dbReference type="KEGG" id="taer:GT409_01425"/>
<keyword evidence="1" id="KW-1133">Transmembrane helix</keyword>
<keyword evidence="1" id="KW-0812">Transmembrane</keyword>
<organism evidence="2 3">
    <name type="scientific">Tichowtungia aerotolerans</name>
    <dbReference type="NCBI Taxonomy" id="2697043"/>
    <lineage>
        <taxon>Bacteria</taxon>
        <taxon>Pseudomonadati</taxon>
        <taxon>Kiritimatiellota</taxon>
        <taxon>Tichowtungiia</taxon>
        <taxon>Tichowtungiales</taxon>
        <taxon>Tichowtungiaceae</taxon>
        <taxon>Tichowtungia</taxon>
    </lineage>
</organism>
<proteinExistence type="predicted"/>
<dbReference type="AlphaFoldDB" id="A0A6P1M226"/>
<keyword evidence="1" id="KW-0472">Membrane</keyword>
<dbReference type="RefSeq" id="WP_160626209.1">
    <property type="nucleotide sequence ID" value="NZ_CP047593.1"/>
</dbReference>
<gene>
    <name evidence="2" type="ORF">GT409_01425</name>
</gene>
<evidence type="ECO:0000313" key="3">
    <source>
        <dbReference type="Proteomes" id="UP000464954"/>
    </source>
</evidence>
<evidence type="ECO:0008006" key="4">
    <source>
        <dbReference type="Google" id="ProtNLM"/>
    </source>
</evidence>
<name>A0A6P1M226_9BACT</name>
<evidence type="ECO:0000256" key="1">
    <source>
        <dbReference type="SAM" id="Phobius"/>
    </source>
</evidence>
<reference evidence="2 3" key="1">
    <citation type="submission" date="2020-01" db="EMBL/GenBank/DDBJ databases">
        <title>Ponticoccus aerotolerans gen. nov., sp. nov., an anaerobic bacterium and proposal of Ponticoccusceae fam. nov., Ponticoccusles ord. nov. and Ponticoccuse classis nov. in the phylum Kiritimatiellaeota.</title>
        <authorList>
            <person name="Zhou L.Y."/>
            <person name="Du Z.J."/>
        </authorList>
    </citation>
    <scope>NUCLEOTIDE SEQUENCE [LARGE SCALE GENOMIC DNA]</scope>
    <source>
        <strain evidence="2 3">S-5007</strain>
    </source>
</reference>
<feature type="transmembrane region" description="Helical" evidence="1">
    <location>
        <begin position="6"/>
        <end position="29"/>
    </location>
</feature>